<dbReference type="KEGG" id="arac:E0W69_011955"/>
<evidence type="ECO:0000256" key="2">
    <source>
        <dbReference type="SAM" id="SignalP"/>
    </source>
</evidence>
<keyword evidence="1 2" id="KW-0732">Signal</keyword>
<feature type="signal peptide" evidence="2">
    <location>
        <begin position="1"/>
        <end position="41"/>
    </location>
</feature>
<protein>
    <submittedName>
        <fullName evidence="3">Outer membrane lipoprotein carrier protein LolA</fullName>
    </submittedName>
</protein>
<keyword evidence="4" id="KW-1185">Reference proteome</keyword>
<dbReference type="AlphaFoldDB" id="A0A5P2G1N0"/>
<dbReference type="Pfam" id="PF03548">
    <property type="entry name" value="LolA"/>
    <property type="match status" value="1"/>
</dbReference>
<evidence type="ECO:0000313" key="4">
    <source>
        <dbReference type="Proteomes" id="UP000292424"/>
    </source>
</evidence>
<proteinExistence type="predicted"/>
<dbReference type="SUPFAM" id="SSF89392">
    <property type="entry name" value="Prokaryotic lipoproteins and lipoprotein localization factors"/>
    <property type="match status" value="1"/>
</dbReference>
<dbReference type="PANTHER" id="PTHR35869:SF1">
    <property type="entry name" value="OUTER-MEMBRANE LIPOPROTEIN CARRIER PROTEIN"/>
    <property type="match status" value="1"/>
</dbReference>
<sequence>MHKCNRPMRYCYTFDKFYKYFEMKKLYTFLASFLILGASFAQSVAGAKAVLNKVNAKLKNSTGISASFSYSVKDRTGNSKGSSSGQIFIAGSKYHIVNGDNEIYSNGQKVWNYDKSAKEVNVSSGGAASGDINPDKILSGNFSDADFNLALISQAGSFDQIKLTPKDLRKNFKQVVLFVSKAQSVISKATVLDKSGNTTTFNLANIKTNVNIPASQFEFNPKAHPGVEVID</sequence>
<dbReference type="EMBL" id="CP044016">
    <property type="protein sequence ID" value="QES89345.1"/>
    <property type="molecule type" value="Genomic_DNA"/>
</dbReference>
<dbReference type="Gene3D" id="2.50.20.10">
    <property type="entry name" value="Lipoprotein localisation LolA/LolB/LppX"/>
    <property type="match status" value="1"/>
</dbReference>
<accession>A0A5P2G1N0</accession>
<dbReference type="OrthoDB" id="9810685at2"/>
<dbReference type="InterPro" id="IPR004564">
    <property type="entry name" value="OM_lipoprot_carrier_LolA-like"/>
</dbReference>
<keyword evidence="3" id="KW-0449">Lipoprotein</keyword>
<dbReference type="InterPro" id="IPR029046">
    <property type="entry name" value="LolA/LolB/LppX"/>
</dbReference>
<evidence type="ECO:0000313" key="3">
    <source>
        <dbReference type="EMBL" id="QES89345.1"/>
    </source>
</evidence>
<feature type="chain" id="PRO_5024367060" evidence="2">
    <location>
        <begin position="42"/>
        <end position="231"/>
    </location>
</feature>
<gene>
    <name evidence="3" type="ORF">E0W69_011955</name>
</gene>
<dbReference type="CDD" id="cd16325">
    <property type="entry name" value="LolA"/>
    <property type="match status" value="1"/>
</dbReference>
<organism evidence="3 4">
    <name type="scientific">Rhizosphaericola mali</name>
    <dbReference type="NCBI Taxonomy" id="2545455"/>
    <lineage>
        <taxon>Bacteria</taxon>
        <taxon>Pseudomonadati</taxon>
        <taxon>Bacteroidota</taxon>
        <taxon>Chitinophagia</taxon>
        <taxon>Chitinophagales</taxon>
        <taxon>Chitinophagaceae</taxon>
        <taxon>Rhizosphaericola</taxon>
    </lineage>
</organism>
<name>A0A5P2G1N0_9BACT</name>
<dbReference type="Proteomes" id="UP000292424">
    <property type="component" value="Chromosome"/>
</dbReference>
<evidence type="ECO:0000256" key="1">
    <source>
        <dbReference type="ARBA" id="ARBA00022729"/>
    </source>
</evidence>
<dbReference type="PANTHER" id="PTHR35869">
    <property type="entry name" value="OUTER-MEMBRANE LIPOPROTEIN CARRIER PROTEIN"/>
    <property type="match status" value="1"/>
</dbReference>
<reference evidence="3 4" key="1">
    <citation type="submission" date="2019-09" db="EMBL/GenBank/DDBJ databases">
        <title>Complete genome sequence of Arachidicoccus sp. B3-10 isolated from apple orchard soil.</title>
        <authorList>
            <person name="Kim H.S."/>
            <person name="Han K.-I."/>
            <person name="Suh M.K."/>
            <person name="Lee K.C."/>
            <person name="Eom M.K."/>
            <person name="Kim J.-S."/>
            <person name="Kang S.W."/>
            <person name="Sin Y."/>
            <person name="Lee J.-S."/>
        </authorList>
    </citation>
    <scope>NUCLEOTIDE SEQUENCE [LARGE SCALE GENOMIC DNA]</scope>
    <source>
        <strain evidence="3 4">B3-10</strain>
    </source>
</reference>